<dbReference type="KEGG" id="bliq:INP51_13670"/>
<keyword evidence="4" id="KW-1185">Reference proteome</keyword>
<dbReference type="InterPro" id="IPR035940">
    <property type="entry name" value="CAP_sf"/>
</dbReference>
<dbReference type="PANTHER" id="PTHR31157:SF1">
    <property type="entry name" value="SCP DOMAIN-CONTAINING PROTEIN"/>
    <property type="match status" value="1"/>
</dbReference>
<feature type="region of interest" description="Disordered" evidence="1">
    <location>
        <begin position="61"/>
        <end position="101"/>
    </location>
</feature>
<feature type="domain" description="SCP" evidence="2">
    <location>
        <begin position="109"/>
        <end position="217"/>
    </location>
</feature>
<feature type="compositionally biased region" description="Polar residues" evidence="1">
    <location>
        <begin position="73"/>
        <end position="101"/>
    </location>
</feature>
<evidence type="ECO:0000313" key="3">
    <source>
        <dbReference type="EMBL" id="QOV21071.1"/>
    </source>
</evidence>
<dbReference type="EMBL" id="CP063304">
    <property type="protein sequence ID" value="QOV21071.1"/>
    <property type="molecule type" value="Genomic_DNA"/>
</dbReference>
<protein>
    <recommendedName>
        <fullName evidence="2">SCP domain-containing protein</fullName>
    </recommendedName>
</protein>
<dbReference type="AlphaFoldDB" id="A0A7M2RLW5"/>
<dbReference type="CDD" id="cd05379">
    <property type="entry name" value="CAP_bacterial"/>
    <property type="match status" value="1"/>
</dbReference>
<sequence>MVTTLGASAGIPVSAATDPAQCEIQTQKGVRVITGSNMDEIKEKLESMGIDCSDIKLDCNGGTIQIPGDEQPSAEQPNQDSETPVAEQPNQDTDQPDQSESSYAAQVIALVNQERAKEGLAALQYDAALEKAANIRAKETEVSFSHTRPNGTSFSTVLQENGVSYHGTGENIAYGQQTPEEVMTGWINSPGHRANIMNKNFTKIGVGFYESNGVKYWEQLFTYE</sequence>
<reference evidence="3 4" key="1">
    <citation type="submission" date="2020-10" db="EMBL/GenBank/DDBJ databases">
        <title>Blautia liquoris sp.nov., isolated from the mud in a fermentation cellar used for the production of Chinese strong-flavoured liquor.</title>
        <authorList>
            <person name="Lu L."/>
        </authorList>
    </citation>
    <scope>NUCLEOTIDE SEQUENCE [LARGE SCALE GENOMIC DNA]</scope>
    <source>
        <strain evidence="3 4">LZLJ-3</strain>
    </source>
</reference>
<dbReference type="Gene3D" id="3.40.33.10">
    <property type="entry name" value="CAP"/>
    <property type="match status" value="1"/>
</dbReference>
<dbReference type="InterPro" id="IPR014044">
    <property type="entry name" value="CAP_dom"/>
</dbReference>
<gene>
    <name evidence="3" type="ORF">INP51_13670</name>
</gene>
<accession>A0A7M2RLW5</accession>
<dbReference type="Proteomes" id="UP000593601">
    <property type="component" value="Chromosome"/>
</dbReference>
<evidence type="ECO:0000259" key="2">
    <source>
        <dbReference type="Pfam" id="PF00188"/>
    </source>
</evidence>
<proteinExistence type="predicted"/>
<name>A0A7M2RLW5_9FIRM</name>
<dbReference type="PANTHER" id="PTHR31157">
    <property type="entry name" value="SCP DOMAIN-CONTAINING PROTEIN"/>
    <property type="match status" value="1"/>
</dbReference>
<dbReference type="SUPFAM" id="SSF55797">
    <property type="entry name" value="PR-1-like"/>
    <property type="match status" value="1"/>
</dbReference>
<evidence type="ECO:0000256" key="1">
    <source>
        <dbReference type="SAM" id="MobiDB-lite"/>
    </source>
</evidence>
<organism evidence="3 4">
    <name type="scientific">Blautia liquoris</name>
    <dbReference type="NCBI Taxonomy" id="2779518"/>
    <lineage>
        <taxon>Bacteria</taxon>
        <taxon>Bacillati</taxon>
        <taxon>Bacillota</taxon>
        <taxon>Clostridia</taxon>
        <taxon>Lachnospirales</taxon>
        <taxon>Lachnospiraceae</taxon>
        <taxon>Blautia</taxon>
    </lineage>
</organism>
<evidence type="ECO:0000313" key="4">
    <source>
        <dbReference type="Proteomes" id="UP000593601"/>
    </source>
</evidence>
<dbReference type="Pfam" id="PF00188">
    <property type="entry name" value="CAP"/>
    <property type="match status" value="1"/>
</dbReference>